<sequence length="750" mass="82927">MEDSPRPKQAACLVCRRSKIKCDWKHGEDRCHRCVQLDVDCVRPVFVPGRQKGIKKQVSKRVGLDKALFQIDEAVKRARSGSQTNNDDQRVLAHLQQLLGQLTDADDTNSAHVPLGPGSASSSRIEHDAAMDRMADEGDHSSDEEDAGNAVGVPEIIQQTEDSLAIDDAENPLQLLARASYNIQPSPDSRHGKSPQSVLASVSSKDQQQTEDELQAFFAPARAKLDIGGDYDPISLGLVSEEEAQMLFTYFHENLAHTRWGFDPRLYTAEFARSRSTFLFTSVMAASALFIPSGEGLSRRLSNHTKKLAHRVIECRFKSVEIVLAFLVNIPWMFPGKQSTDDETCTYMSLATTIATDLSLHKKVVSPEMFDPIIDAGLARADCLDPRSALVIDGFPSVNPRSERGRLLLRSRERCWIALFVLERGMSLARGRPFSVPITRSLKDCDNWHRSDLRDPQDGPLVSMAVLRRDLDGLFSAVRALCDSSRNPTSNGALVAQSIEGAIERFFDQWFTEWGTSIGRGPDRRLPPYVEILVVHTRLSIYGGVINHPTAHLEVRSFFRTAGLSSALNVMRVAIQGESQLRSMPNNTAIMISFAACFALMLSSHASGGSALAPSIRNLIEEAASVLIRTGRVTNHRNGLSVLHGKYLQQLSRRAAPAGNNNIAHMDNIATSLSSTTTHMQDPMALQAQGNDMLGDQSLWSETFQFSAMSNDEIQQVLNQPGNDLDPTFGGLSWEDMSNFQWLFWPEVGI</sequence>
<dbReference type="GO" id="GO:0005634">
    <property type="term" value="C:nucleus"/>
    <property type="evidence" value="ECO:0007669"/>
    <property type="project" value="UniProtKB-SubCell"/>
</dbReference>
<dbReference type="PROSITE" id="PS00463">
    <property type="entry name" value="ZN2_CY6_FUNGAL_1"/>
    <property type="match status" value="1"/>
</dbReference>
<dbReference type="GO" id="GO:0006351">
    <property type="term" value="P:DNA-templated transcription"/>
    <property type="evidence" value="ECO:0007669"/>
    <property type="project" value="InterPro"/>
</dbReference>
<organism evidence="9">
    <name type="scientific">Bionectria ochroleuca</name>
    <name type="common">Gliocladium roseum</name>
    <dbReference type="NCBI Taxonomy" id="29856"/>
    <lineage>
        <taxon>Eukaryota</taxon>
        <taxon>Fungi</taxon>
        <taxon>Dikarya</taxon>
        <taxon>Ascomycota</taxon>
        <taxon>Pezizomycotina</taxon>
        <taxon>Sordariomycetes</taxon>
        <taxon>Hypocreomycetidae</taxon>
        <taxon>Hypocreales</taxon>
        <taxon>Bionectriaceae</taxon>
        <taxon>Clonostachys</taxon>
    </lineage>
</organism>
<dbReference type="GO" id="GO:0000981">
    <property type="term" value="F:DNA-binding transcription factor activity, RNA polymerase II-specific"/>
    <property type="evidence" value="ECO:0007669"/>
    <property type="project" value="InterPro"/>
</dbReference>
<accession>A0A0B7K7A7</accession>
<evidence type="ECO:0000256" key="5">
    <source>
        <dbReference type="ARBA" id="ARBA00023163"/>
    </source>
</evidence>
<dbReference type="InterPro" id="IPR051089">
    <property type="entry name" value="prtT"/>
</dbReference>
<keyword evidence="6" id="KW-0539">Nucleus</keyword>
<keyword evidence="2" id="KW-0479">Metal-binding</keyword>
<dbReference type="EMBL" id="JADCTT010000001">
    <property type="protein sequence ID" value="KAF9758601.1"/>
    <property type="molecule type" value="Genomic_DNA"/>
</dbReference>
<gene>
    <name evidence="9" type="ORF">BN869_000006873_1</name>
    <name evidence="10" type="ORF">IM811_000295</name>
</gene>
<evidence type="ECO:0000256" key="1">
    <source>
        <dbReference type="ARBA" id="ARBA00004123"/>
    </source>
</evidence>
<reference evidence="9" key="1">
    <citation type="submission" date="2015-01" db="EMBL/GenBank/DDBJ databases">
        <authorList>
            <person name="Durling Mikael"/>
        </authorList>
    </citation>
    <scope>NUCLEOTIDE SEQUENCE</scope>
</reference>
<dbReference type="SUPFAM" id="SSF57701">
    <property type="entry name" value="Zn2/Cys6 DNA-binding domain"/>
    <property type="match status" value="1"/>
</dbReference>
<evidence type="ECO:0000256" key="2">
    <source>
        <dbReference type="ARBA" id="ARBA00022723"/>
    </source>
</evidence>
<evidence type="ECO:0000256" key="6">
    <source>
        <dbReference type="ARBA" id="ARBA00023242"/>
    </source>
</evidence>
<evidence type="ECO:0000313" key="10">
    <source>
        <dbReference type="EMBL" id="KAF9758601.1"/>
    </source>
</evidence>
<evidence type="ECO:0000256" key="3">
    <source>
        <dbReference type="ARBA" id="ARBA00023015"/>
    </source>
</evidence>
<reference evidence="10" key="2">
    <citation type="submission" date="2020-10" db="EMBL/GenBank/DDBJ databases">
        <title>High-Quality Genome Resource of Clonostachys rosea strain S41 by Oxford Nanopore Long-Read Sequencing.</title>
        <authorList>
            <person name="Wang H."/>
        </authorList>
    </citation>
    <scope>NUCLEOTIDE SEQUENCE</scope>
    <source>
        <strain evidence="10">S41</strain>
    </source>
</reference>
<dbReference type="SMART" id="SM00066">
    <property type="entry name" value="GAL4"/>
    <property type="match status" value="1"/>
</dbReference>
<evidence type="ECO:0000313" key="9">
    <source>
        <dbReference type="EMBL" id="CEO50815.1"/>
    </source>
</evidence>
<feature type="compositionally biased region" description="Polar residues" evidence="7">
    <location>
        <begin position="194"/>
        <end position="207"/>
    </location>
</feature>
<dbReference type="GO" id="GO:0008270">
    <property type="term" value="F:zinc ion binding"/>
    <property type="evidence" value="ECO:0007669"/>
    <property type="project" value="InterPro"/>
</dbReference>
<feature type="domain" description="Zn(2)-C6 fungal-type" evidence="8">
    <location>
        <begin position="11"/>
        <end position="43"/>
    </location>
</feature>
<dbReference type="Proteomes" id="UP000616885">
    <property type="component" value="Unassembled WGS sequence"/>
</dbReference>
<dbReference type="Pfam" id="PF00172">
    <property type="entry name" value="Zn_clus"/>
    <property type="match status" value="1"/>
</dbReference>
<dbReference type="SMART" id="SM00906">
    <property type="entry name" value="Fungal_trans"/>
    <property type="match status" value="1"/>
</dbReference>
<dbReference type="InterPro" id="IPR007219">
    <property type="entry name" value="XnlR_reg_dom"/>
</dbReference>
<dbReference type="InterPro" id="IPR001138">
    <property type="entry name" value="Zn2Cys6_DnaBD"/>
</dbReference>
<keyword evidence="3" id="KW-0805">Transcription regulation</keyword>
<dbReference type="PANTHER" id="PTHR31845:SF17">
    <property type="entry name" value="ZN(II)2CYS6 TRANSCRIPTION FACTOR (EUROFUNG)"/>
    <property type="match status" value="1"/>
</dbReference>
<keyword evidence="5" id="KW-0804">Transcription</keyword>
<evidence type="ECO:0000259" key="8">
    <source>
        <dbReference type="PROSITE" id="PS50048"/>
    </source>
</evidence>
<dbReference type="GO" id="GO:0000976">
    <property type="term" value="F:transcription cis-regulatory region binding"/>
    <property type="evidence" value="ECO:0007669"/>
    <property type="project" value="TreeGrafter"/>
</dbReference>
<proteinExistence type="predicted"/>
<dbReference type="EMBL" id="CDPU01000020">
    <property type="protein sequence ID" value="CEO50815.1"/>
    <property type="molecule type" value="Genomic_DNA"/>
</dbReference>
<dbReference type="PANTHER" id="PTHR31845">
    <property type="entry name" value="FINGER DOMAIN PROTEIN, PUTATIVE-RELATED"/>
    <property type="match status" value="1"/>
</dbReference>
<name>A0A0B7K7A7_BIOOC</name>
<dbReference type="CDD" id="cd12148">
    <property type="entry name" value="fungal_TF_MHR"/>
    <property type="match status" value="1"/>
</dbReference>
<evidence type="ECO:0000256" key="4">
    <source>
        <dbReference type="ARBA" id="ARBA00023125"/>
    </source>
</evidence>
<dbReference type="Gene3D" id="4.10.240.10">
    <property type="entry name" value="Zn(2)-C6 fungal-type DNA-binding domain"/>
    <property type="match status" value="1"/>
</dbReference>
<dbReference type="AlphaFoldDB" id="A0A0B7K7A7"/>
<feature type="region of interest" description="Disordered" evidence="7">
    <location>
        <begin position="106"/>
        <end position="125"/>
    </location>
</feature>
<protein>
    <recommendedName>
        <fullName evidence="8">Zn(2)-C6 fungal-type domain-containing protein</fullName>
    </recommendedName>
</protein>
<evidence type="ECO:0000256" key="7">
    <source>
        <dbReference type="SAM" id="MobiDB-lite"/>
    </source>
</evidence>
<feature type="region of interest" description="Disordered" evidence="7">
    <location>
        <begin position="183"/>
        <end position="207"/>
    </location>
</feature>
<dbReference type="PROSITE" id="PS50048">
    <property type="entry name" value="ZN2_CY6_FUNGAL_2"/>
    <property type="match status" value="1"/>
</dbReference>
<comment type="subcellular location">
    <subcellularLocation>
        <location evidence="1">Nucleus</location>
    </subcellularLocation>
</comment>
<dbReference type="CDD" id="cd00067">
    <property type="entry name" value="GAL4"/>
    <property type="match status" value="1"/>
</dbReference>
<dbReference type="InterPro" id="IPR036864">
    <property type="entry name" value="Zn2-C6_fun-type_DNA-bd_sf"/>
</dbReference>
<keyword evidence="4" id="KW-0238">DNA-binding</keyword>